<name>A0A0G2HB16_9PEZI</name>
<organism evidence="8 9">
    <name type="scientific">Diaporthe ampelina</name>
    <dbReference type="NCBI Taxonomy" id="1214573"/>
    <lineage>
        <taxon>Eukaryota</taxon>
        <taxon>Fungi</taxon>
        <taxon>Dikarya</taxon>
        <taxon>Ascomycota</taxon>
        <taxon>Pezizomycotina</taxon>
        <taxon>Sordariomycetes</taxon>
        <taxon>Sordariomycetidae</taxon>
        <taxon>Diaporthales</taxon>
        <taxon>Diaporthaceae</taxon>
        <taxon>Diaporthe</taxon>
    </lineage>
</organism>
<dbReference type="GO" id="GO:0005667">
    <property type="term" value="C:transcription regulator complex"/>
    <property type="evidence" value="ECO:0007669"/>
    <property type="project" value="TreeGrafter"/>
</dbReference>
<evidence type="ECO:0000259" key="7">
    <source>
        <dbReference type="PROSITE" id="PS50157"/>
    </source>
</evidence>
<dbReference type="EMBL" id="LCUC01000322">
    <property type="protein sequence ID" value="KKY32383.1"/>
    <property type="molecule type" value="Genomic_DNA"/>
</dbReference>
<dbReference type="PANTHER" id="PTHR14003:SF19">
    <property type="entry name" value="YY2 TRANSCRIPTION FACTOR"/>
    <property type="match status" value="1"/>
</dbReference>
<dbReference type="FunFam" id="3.30.160.60:FF:000125">
    <property type="entry name" value="Putative zinc finger protein 143"/>
    <property type="match status" value="1"/>
</dbReference>
<keyword evidence="4" id="KW-0862">Zinc</keyword>
<dbReference type="Pfam" id="PF00096">
    <property type="entry name" value="zf-C2H2"/>
    <property type="match status" value="1"/>
</dbReference>
<dbReference type="GO" id="GO:0000785">
    <property type="term" value="C:chromatin"/>
    <property type="evidence" value="ECO:0007669"/>
    <property type="project" value="TreeGrafter"/>
</dbReference>
<keyword evidence="9" id="KW-1185">Reference proteome</keyword>
<gene>
    <name evidence="8" type="ORF">UCDDA912_g07661</name>
</gene>
<dbReference type="OrthoDB" id="3437960at2759"/>
<protein>
    <recommendedName>
        <fullName evidence="5">C2H2 type master regulator of conidiophore development brlA</fullName>
    </recommendedName>
</protein>
<evidence type="ECO:0000256" key="6">
    <source>
        <dbReference type="PROSITE-ProRule" id="PRU00042"/>
    </source>
</evidence>
<dbReference type="GO" id="GO:0000978">
    <property type="term" value="F:RNA polymerase II cis-regulatory region sequence-specific DNA binding"/>
    <property type="evidence" value="ECO:0007669"/>
    <property type="project" value="TreeGrafter"/>
</dbReference>
<dbReference type="GO" id="GO:0000981">
    <property type="term" value="F:DNA-binding transcription factor activity, RNA polymerase II-specific"/>
    <property type="evidence" value="ECO:0007669"/>
    <property type="project" value="UniProtKB-ARBA"/>
</dbReference>
<reference evidence="8 9" key="2">
    <citation type="submission" date="2015-05" db="EMBL/GenBank/DDBJ databases">
        <authorList>
            <person name="Morales-Cruz A."/>
            <person name="Amrine K.C."/>
            <person name="Cantu D."/>
        </authorList>
    </citation>
    <scope>NUCLEOTIDE SEQUENCE [LARGE SCALE GENOMIC DNA]</scope>
    <source>
        <strain evidence="8">DA912</strain>
    </source>
</reference>
<dbReference type="AlphaFoldDB" id="A0A0G2HB16"/>
<keyword evidence="2" id="KW-0677">Repeat</keyword>
<evidence type="ECO:0000256" key="2">
    <source>
        <dbReference type="ARBA" id="ARBA00022737"/>
    </source>
</evidence>
<dbReference type="Gene3D" id="3.30.160.60">
    <property type="entry name" value="Classic Zinc Finger"/>
    <property type="match status" value="1"/>
</dbReference>
<dbReference type="STRING" id="1214573.A0A0G2HB16"/>
<dbReference type="PROSITE" id="PS50157">
    <property type="entry name" value="ZINC_FINGER_C2H2_2"/>
    <property type="match status" value="1"/>
</dbReference>
<dbReference type="InterPro" id="IPR013087">
    <property type="entry name" value="Znf_C2H2_type"/>
</dbReference>
<evidence type="ECO:0000256" key="5">
    <source>
        <dbReference type="ARBA" id="ARBA00044085"/>
    </source>
</evidence>
<evidence type="ECO:0000313" key="8">
    <source>
        <dbReference type="EMBL" id="KKY32383.1"/>
    </source>
</evidence>
<evidence type="ECO:0000313" key="9">
    <source>
        <dbReference type="Proteomes" id="UP000034680"/>
    </source>
</evidence>
<evidence type="ECO:0000256" key="3">
    <source>
        <dbReference type="ARBA" id="ARBA00022771"/>
    </source>
</evidence>
<feature type="domain" description="C2H2-type" evidence="7">
    <location>
        <begin position="10"/>
        <end position="39"/>
    </location>
</feature>
<comment type="caution">
    <text evidence="8">The sequence shown here is derived from an EMBL/GenBank/DDBJ whole genome shotgun (WGS) entry which is preliminary data.</text>
</comment>
<dbReference type="Proteomes" id="UP000034680">
    <property type="component" value="Unassembled WGS sequence"/>
</dbReference>
<sequence length="67" mass="7768">MDTEQAPRPFQCTWEACGKSFNRKSDLQRHFRIHTNERPYACTQHGCVIQFGSAPPDPLREEAIHIL</sequence>
<keyword evidence="3 6" id="KW-0863">Zinc-finger</keyword>
<dbReference type="SUPFAM" id="SSF57667">
    <property type="entry name" value="beta-beta-alpha zinc fingers"/>
    <property type="match status" value="1"/>
</dbReference>
<reference evidence="8 9" key="1">
    <citation type="submission" date="2015-05" db="EMBL/GenBank/DDBJ databases">
        <title>Distinctive expansion of gene families associated with plant cell wall degradation and secondary metabolism in the genomes of grapevine trunk pathogens.</title>
        <authorList>
            <person name="Lawrence D.P."/>
            <person name="Travadon R."/>
            <person name="Rolshausen P.E."/>
            <person name="Baumgartner K."/>
        </authorList>
    </citation>
    <scope>NUCLEOTIDE SEQUENCE [LARGE SCALE GENOMIC DNA]</scope>
    <source>
        <strain evidence="8">DA912</strain>
    </source>
</reference>
<dbReference type="InterPro" id="IPR036236">
    <property type="entry name" value="Znf_C2H2_sf"/>
</dbReference>
<proteinExistence type="predicted"/>
<dbReference type="GO" id="GO:0008270">
    <property type="term" value="F:zinc ion binding"/>
    <property type="evidence" value="ECO:0007669"/>
    <property type="project" value="UniProtKB-KW"/>
</dbReference>
<accession>A0A0G2HB16</accession>
<evidence type="ECO:0000256" key="1">
    <source>
        <dbReference type="ARBA" id="ARBA00022723"/>
    </source>
</evidence>
<evidence type="ECO:0000256" key="4">
    <source>
        <dbReference type="ARBA" id="ARBA00022833"/>
    </source>
</evidence>
<dbReference type="PROSITE" id="PS00028">
    <property type="entry name" value="ZINC_FINGER_C2H2_1"/>
    <property type="match status" value="1"/>
</dbReference>
<dbReference type="SMART" id="SM00355">
    <property type="entry name" value="ZnF_C2H2"/>
    <property type="match status" value="1"/>
</dbReference>
<keyword evidence="1" id="KW-0479">Metal-binding</keyword>
<dbReference type="PANTHER" id="PTHR14003">
    <property type="entry name" value="TRANSCRIPTIONAL REPRESSOR PROTEIN YY"/>
    <property type="match status" value="1"/>
</dbReference>